<dbReference type="Proteomes" id="UP000032452">
    <property type="component" value="Unassembled WGS sequence"/>
</dbReference>
<keyword evidence="6" id="KW-1185">Reference proteome</keyword>
<dbReference type="GO" id="GO:0006529">
    <property type="term" value="P:asparagine biosynthetic process"/>
    <property type="evidence" value="ECO:0007669"/>
    <property type="project" value="UniProtKB-KW"/>
</dbReference>
<dbReference type="EMBL" id="JYON01000002">
    <property type="protein sequence ID" value="KJH73081.1"/>
    <property type="molecule type" value="Genomic_DNA"/>
</dbReference>
<evidence type="ECO:0000256" key="1">
    <source>
        <dbReference type="ARBA" id="ARBA00005187"/>
    </source>
</evidence>
<dbReference type="PANTHER" id="PTHR43284:SF1">
    <property type="entry name" value="ASPARAGINE SYNTHETASE"/>
    <property type="match status" value="1"/>
</dbReference>
<comment type="pathway">
    <text evidence="1">Amino-acid biosynthesis; L-asparagine biosynthesis; L-asparagine from L-aspartate (L-Gln route): step 1/1.</text>
</comment>
<dbReference type="Gene3D" id="3.60.20.10">
    <property type="entry name" value="Glutamine Phosphoribosylpyrophosphate, subunit 1, domain 1"/>
    <property type="match status" value="1"/>
</dbReference>
<evidence type="ECO:0000256" key="3">
    <source>
        <dbReference type="ARBA" id="ARBA00022888"/>
    </source>
</evidence>
<dbReference type="AlphaFoldDB" id="A0A0D9A0S3"/>
<accession>A0A0D9A0S3</accession>
<sequence length="620" mass="70281">MAGLYAIIGDRDSSYLKVAAKQLQFFDEEIQIVNEHGFGCSWVSQNNLELFAPALDLQTGVRVICGGRIAWDEPEWQKATKLDRYEGGLSNRLLLDNYLRSGVAGIEKSLNGAAVVLIWDPRNQQVHLLTDRFGYYPVFLYQPEQVNNCVIASFPDAIADDPATETSWDYVSMAEFLWQGKATPPHTYYQEIKYAGVATHCQWDLQQQTFQRREYWQPFQAGFFANLSQAAEQLTAAVSHSIYIRTLPRLQPTVSYTSGGLDSRVILFASAERDRLSGLNLYDTPNQESAAAQQLCQQAGVEYIGFPRDEDYYPRWLHLGAKYSGGMWSAFDNHFLGTREVVCGKLAANTVLSACSTDFLFKFANLERRSAKFLGQHLPWMTFGSKWNGGFIDPPMSYNHALPPMYGESIRQRLHEWFGDVPVYFRNDLERLQVEDKRNRPMCYAAGLSFPLLFNCFPYDTFMADIAIAECYSQTPVKWKLNASLWSLVSARIGGEGIVDANYGWRPGASKSEQLLKAAINKVKRLQSPPPSNAEGLATQGSWPNMGWYVLHSPTVRQIWETTKASDRQLITDLLGRDPWQVPAEHWADRFNTRCFFNILTLLSHQAGRASSKLDNKEAY</sequence>
<dbReference type="EC" id="6.3.5.4" evidence="2"/>
<dbReference type="InterPro" id="IPR029055">
    <property type="entry name" value="Ntn_hydrolases_N"/>
</dbReference>
<protein>
    <recommendedName>
        <fullName evidence="2">asparagine synthase (glutamine-hydrolyzing)</fullName>
        <ecNumber evidence="2">6.3.5.4</ecNumber>
    </recommendedName>
</protein>
<dbReference type="GO" id="GO:0004066">
    <property type="term" value="F:asparagine synthase (glutamine-hydrolyzing) activity"/>
    <property type="evidence" value="ECO:0007669"/>
    <property type="project" value="UniProtKB-EC"/>
</dbReference>
<dbReference type="InterPro" id="IPR051786">
    <property type="entry name" value="ASN_synthetase/amidase"/>
</dbReference>
<name>A0A0D9A0S3_9CYAN</name>
<keyword evidence="3" id="KW-0061">Asparagine biosynthesis</keyword>
<comment type="caution">
    <text evidence="5">The sequence shown here is derived from an EMBL/GenBank/DDBJ whole genome shotgun (WGS) entry which is preliminary data.</text>
</comment>
<keyword evidence="3" id="KW-0028">Amino-acid biosynthesis</keyword>
<dbReference type="SUPFAM" id="SSF56235">
    <property type="entry name" value="N-terminal nucleophile aminohydrolases (Ntn hydrolases)"/>
    <property type="match status" value="1"/>
</dbReference>
<dbReference type="SUPFAM" id="SSF52402">
    <property type="entry name" value="Adenine nucleotide alpha hydrolases-like"/>
    <property type="match status" value="1"/>
</dbReference>
<evidence type="ECO:0000256" key="2">
    <source>
        <dbReference type="ARBA" id="ARBA00012737"/>
    </source>
</evidence>
<comment type="catalytic activity">
    <reaction evidence="4">
        <text>L-aspartate + L-glutamine + ATP + H2O = L-asparagine + L-glutamate + AMP + diphosphate + H(+)</text>
        <dbReference type="Rhea" id="RHEA:12228"/>
        <dbReference type="ChEBI" id="CHEBI:15377"/>
        <dbReference type="ChEBI" id="CHEBI:15378"/>
        <dbReference type="ChEBI" id="CHEBI:29985"/>
        <dbReference type="ChEBI" id="CHEBI:29991"/>
        <dbReference type="ChEBI" id="CHEBI:30616"/>
        <dbReference type="ChEBI" id="CHEBI:33019"/>
        <dbReference type="ChEBI" id="CHEBI:58048"/>
        <dbReference type="ChEBI" id="CHEBI:58359"/>
        <dbReference type="ChEBI" id="CHEBI:456215"/>
        <dbReference type="EC" id="6.3.5.4"/>
    </reaction>
</comment>
<proteinExistence type="predicted"/>
<evidence type="ECO:0000313" key="5">
    <source>
        <dbReference type="EMBL" id="KJH73081.1"/>
    </source>
</evidence>
<organism evidence="5 6">
    <name type="scientific">Aliterella atlantica CENA595</name>
    <dbReference type="NCBI Taxonomy" id="1618023"/>
    <lineage>
        <taxon>Bacteria</taxon>
        <taxon>Bacillati</taxon>
        <taxon>Cyanobacteriota</taxon>
        <taxon>Cyanophyceae</taxon>
        <taxon>Chroococcidiopsidales</taxon>
        <taxon>Aliterellaceae</taxon>
        <taxon>Aliterella</taxon>
    </lineage>
</organism>
<dbReference type="PANTHER" id="PTHR43284">
    <property type="entry name" value="ASPARAGINE SYNTHETASE (GLUTAMINE-HYDROLYZING)"/>
    <property type="match status" value="1"/>
</dbReference>
<reference evidence="5 6" key="1">
    <citation type="submission" date="2015-02" db="EMBL/GenBank/DDBJ databases">
        <title>Draft genome of a novel marine cyanobacterium (Chroococcales) isolated from South Atlantic Ocean.</title>
        <authorList>
            <person name="Rigonato J."/>
            <person name="Alvarenga D.O."/>
            <person name="Branco L.H."/>
            <person name="Varani A.M."/>
            <person name="Brandini F.P."/>
            <person name="Fiore M.F."/>
        </authorList>
    </citation>
    <scope>NUCLEOTIDE SEQUENCE [LARGE SCALE GENOMIC DNA]</scope>
    <source>
        <strain evidence="5 6">CENA595</strain>
    </source>
</reference>
<evidence type="ECO:0000313" key="6">
    <source>
        <dbReference type="Proteomes" id="UP000032452"/>
    </source>
</evidence>
<gene>
    <name evidence="5" type="ORF">UH38_03180</name>
</gene>
<evidence type="ECO:0000256" key="4">
    <source>
        <dbReference type="ARBA" id="ARBA00048741"/>
    </source>
</evidence>
<dbReference type="OrthoDB" id="9763290at2"/>
<dbReference type="STRING" id="1618023.UH38_03180"/>
<dbReference type="RefSeq" id="WP_045053177.1">
    <property type="nucleotide sequence ID" value="NZ_CAWMDP010000059.1"/>
</dbReference>